<dbReference type="Gene3D" id="3.30.700.10">
    <property type="entry name" value="Glycoprotein, Type 4 Pilin"/>
    <property type="match status" value="1"/>
</dbReference>
<dbReference type="EMBL" id="BGOW01000009">
    <property type="protein sequence ID" value="GBL45310.1"/>
    <property type="molecule type" value="Genomic_DNA"/>
</dbReference>
<dbReference type="InterPro" id="IPR045584">
    <property type="entry name" value="Pilin-like"/>
</dbReference>
<keyword evidence="1" id="KW-1133">Transmembrane helix</keyword>
<evidence type="ECO:0000256" key="1">
    <source>
        <dbReference type="SAM" id="Phobius"/>
    </source>
</evidence>
<keyword evidence="1" id="KW-0812">Transmembrane</keyword>
<comment type="caution">
    <text evidence="2">The sequence shown here is derived from an EMBL/GenBank/DDBJ whole genome shotgun (WGS) entry which is preliminary data.</text>
</comment>
<feature type="transmembrane region" description="Helical" evidence="1">
    <location>
        <begin position="12"/>
        <end position="32"/>
    </location>
</feature>
<dbReference type="Proteomes" id="UP000286806">
    <property type="component" value="Unassembled WGS sequence"/>
</dbReference>
<name>A0A401JCN6_9PROT</name>
<sequence>MKRSQGFTLIEIAVVLIIITLLSGGLISFFNIQLTNQRITSTKANEAAIKVALTNFIAQNNRLPCPAIPALAPGAVGYGREATATASACTGLTPNGYGHCSMD</sequence>
<gene>
    <name evidence="2" type="ORF">SFMTTN_1117</name>
</gene>
<keyword evidence="3" id="KW-1185">Reference proteome</keyword>
<dbReference type="NCBIfam" id="TIGR02532">
    <property type="entry name" value="IV_pilin_GFxxxE"/>
    <property type="match status" value="1"/>
</dbReference>
<accession>A0A401JCN6</accession>
<organism evidence="2 3">
    <name type="scientific">Sulfuriferula multivorans</name>
    <dbReference type="NCBI Taxonomy" id="1559896"/>
    <lineage>
        <taxon>Bacteria</taxon>
        <taxon>Pseudomonadati</taxon>
        <taxon>Pseudomonadota</taxon>
        <taxon>Betaproteobacteria</taxon>
        <taxon>Nitrosomonadales</taxon>
        <taxon>Sulfuricellaceae</taxon>
        <taxon>Sulfuriferula</taxon>
    </lineage>
</organism>
<dbReference type="SUPFAM" id="SSF54523">
    <property type="entry name" value="Pili subunits"/>
    <property type="match status" value="1"/>
</dbReference>
<dbReference type="InterPro" id="IPR012902">
    <property type="entry name" value="N_methyl_site"/>
</dbReference>
<protein>
    <recommendedName>
        <fullName evidence="4">Prepilin-type N-terminal cleavage/methylation domain-containing protein</fullName>
    </recommendedName>
</protein>
<dbReference type="AlphaFoldDB" id="A0A401JCN6"/>
<dbReference type="RefSeq" id="WP_189836301.1">
    <property type="nucleotide sequence ID" value="NZ_BGOW01000009.1"/>
</dbReference>
<evidence type="ECO:0008006" key="4">
    <source>
        <dbReference type="Google" id="ProtNLM"/>
    </source>
</evidence>
<proteinExistence type="predicted"/>
<dbReference type="PROSITE" id="PS00409">
    <property type="entry name" value="PROKAR_NTER_METHYL"/>
    <property type="match status" value="1"/>
</dbReference>
<keyword evidence="1" id="KW-0472">Membrane</keyword>
<evidence type="ECO:0000313" key="3">
    <source>
        <dbReference type="Proteomes" id="UP000286806"/>
    </source>
</evidence>
<dbReference type="Pfam" id="PF07963">
    <property type="entry name" value="N_methyl"/>
    <property type="match status" value="1"/>
</dbReference>
<evidence type="ECO:0000313" key="2">
    <source>
        <dbReference type="EMBL" id="GBL45310.1"/>
    </source>
</evidence>
<reference evidence="2 3" key="1">
    <citation type="journal article" date="2019" name="Front. Microbiol.">
        <title>Genomes of Neutrophilic Sulfur-Oxidizing Chemolithoautotrophs Representing 9 Proteobacterial Species From 8 Genera.</title>
        <authorList>
            <person name="Watanabe T."/>
            <person name="Kojima H."/>
            <person name="Umezawa K."/>
            <person name="Hori C."/>
            <person name="Takasuka T.E."/>
            <person name="Kato Y."/>
            <person name="Fukui M."/>
        </authorList>
    </citation>
    <scope>NUCLEOTIDE SEQUENCE [LARGE SCALE GENOMIC DNA]</scope>
    <source>
        <strain evidence="2 3">TTN</strain>
    </source>
</reference>